<keyword evidence="6" id="KW-0032">Aminotransferase</keyword>
<dbReference type="AlphaFoldDB" id="A0A619I2I9"/>
<name>A0A619I2I9_SALER</name>
<accession>A0A619I2I9</accession>
<dbReference type="InterPro" id="IPR015424">
    <property type="entry name" value="PyrdxlP-dep_Trfase"/>
</dbReference>
<dbReference type="SUPFAM" id="SSF53383">
    <property type="entry name" value="PLP-dependent transferases"/>
    <property type="match status" value="1"/>
</dbReference>
<dbReference type="GO" id="GO:0008483">
    <property type="term" value="F:transaminase activity"/>
    <property type="evidence" value="ECO:0007669"/>
    <property type="project" value="UniProtKB-KW"/>
</dbReference>
<protein>
    <submittedName>
        <fullName evidence="6">Aminotransferase class V-fold PLP-dependent enzyme</fullName>
    </submittedName>
</protein>
<dbReference type="Pfam" id="PF00266">
    <property type="entry name" value="Aminotran_5"/>
    <property type="match status" value="1"/>
</dbReference>
<evidence type="ECO:0000256" key="3">
    <source>
        <dbReference type="ARBA" id="ARBA00022898"/>
    </source>
</evidence>
<evidence type="ECO:0000259" key="5">
    <source>
        <dbReference type="Pfam" id="PF00266"/>
    </source>
</evidence>
<dbReference type="PANTHER" id="PTHR11601">
    <property type="entry name" value="CYSTEINE DESULFURYLASE FAMILY MEMBER"/>
    <property type="match status" value="1"/>
</dbReference>
<sequence>MSRYGFSLCLRDNDEELAKYNNEKLSWLLFTHIMEDIKMANCFYKNHGVAVPVDERVIEKMMHYLMLDGIFGSPASRAYYSDWKADHAINIAREYVADRIGAQSQDIIFTSGCLSSNNMVVKALLNEYRNNGRHVIICHSQDLNSSRLVHELESEGYSLTMLLSLENNIVNPDEIKRVISKDTVLVSVASTSTNAGFVASVAEICEVCRRQGIILHVDAAQCIGEGAIDVNKISVDLMSLSSRELYGPNGVGALYVRHNSKVWSALSQVKLSDVPPVHKIVGMGEAYRIAKQEMPPHLGYSCQLCDW</sequence>
<evidence type="ECO:0000313" key="6">
    <source>
        <dbReference type="EMBL" id="ECX6661794.1"/>
    </source>
</evidence>
<dbReference type="EMBL" id="AALAOU010000022">
    <property type="protein sequence ID" value="ECX6661794.1"/>
    <property type="molecule type" value="Genomic_DNA"/>
</dbReference>
<comment type="cofactor">
    <cofactor evidence="1">
        <name>pyridoxal 5'-phosphate</name>
        <dbReference type="ChEBI" id="CHEBI:597326"/>
    </cofactor>
</comment>
<keyword evidence="6" id="KW-0808">Transferase</keyword>
<reference evidence="6" key="1">
    <citation type="submission" date="2019-09" db="EMBL/GenBank/DDBJ databases">
        <authorList>
            <consortium name="PulseNet: The National Subtyping Network for Foodborne Disease Surveillance"/>
            <person name="Tarr C.L."/>
            <person name="Trees E."/>
            <person name="Katz L.S."/>
            <person name="Carleton-Romer H.A."/>
            <person name="Stroika S."/>
            <person name="Kucerova Z."/>
            <person name="Roache K.F."/>
            <person name="Sabol A.L."/>
            <person name="Besser J."/>
            <person name="Gerner-Smidt P."/>
        </authorList>
    </citation>
    <scope>NUCLEOTIDE SEQUENCE</scope>
    <source>
        <strain evidence="6">PNUSAS101199</strain>
    </source>
</reference>
<evidence type="ECO:0000256" key="1">
    <source>
        <dbReference type="ARBA" id="ARBA00001933"/>
    </source>
</evidence>
<proteinExistence type="inferred from homology"/>
<gene>
    <name evidence="6" type="ORF">F6X26_23045</name>
</gene>
<dbReference type="PANTHER" id="PTHR11601:SF34">
    <property type="entry name" value="CYSTEINE DESULFURASE"/>
    <property type="match status" value="1"/>
</dbReference>
<evidence type="ECO:0000256" key="2">
    <source>
        <dbReference type="ARBA" id="ARBA00006490"/>
    </source>
</evidence>
<organism evidence="6">
    <name type="scientific">Salmonella enterica</name>
    <name type="common">Salmonella choleraesuis</name>
    <dbReference type="NCBI Taxonomy" id="28901"/>
    <lineage>
        <taxon>Bacteria</taxon>
        <taxon>Pseudomonadati</taxon>
        <taxon>Pseudomonadota</taxon>
        <taxon>Gammaproteobacteria</taxon>
        <taxon>Enterobacterales</taxon>
        <taxon>Enterobacteriaceae</taxon>
        <taxon>Salmonella</taxon>
    </lineage>
</organism>
<feature type="domain" description="Aminotransferase class V" evidence="5">
    <location>
        <begin position="54"/>
        <end position="260"/>
    </location>
</feature>
<keyword evidence="3" id="KW-0663">Pyridoxal phosphate</keyword>
<dbReference type="Gene3D" id="3.40.640.10">
    <property type="entry name" value="Type I PLP-dependent aspartate aminotransferase-like (Major domain)"/>
    <property type="match status" value="1"/>
</dbReference>
<comment type="catalytic activity">
    <reaction evidence="4">
        <text>(sulfur carrier)-H + L-cysteine = (sulfur carrier)-SH + L-alanine</text>
        <dbReference type="Rhea" id="RHEA:43892"/>
        <dbReference type="Rhea" id="RHEA-COMP:14737"/>
        <dbReference type="Rhea" id="RHEA-COMP:14739"/>
        <dbReference type="ChEBI" id="CHEBI:29917"/>
        <dbReference type="ChEBI" id="CHEBI:35235"/>
        <dbReference type="ChEBI" id="CHEBI:57972"/>
        <dbReference type="ChEBI" id="CHEBI:64428"/>
        <dbReference type="EC" id="2.8.1.7"/>
    </reaction>
</comment>
<dbReference type="GO" id="GO:0031071">
    <property type="term" value="F:cysteine desulfurase activity"/>
    <property type="evidence" value="ECO:0007669"/>
    <property type="project" value="UniProtKB-EC"/>
</dbReference>
<dbReference type="InterPro" id="IPR015421">
    <property type="entry name" value="PyrdxlP-dep_Trfase_major"/>
</dbReference>
<evidence type="ECO:0000256" key="4">
    <source>
        <dbReference type="ARBA" id="ARBA00050776"/>
    </source>
</evidence>
<comment type="similarity">
    <text evidence="2">Belongs to the class-V pyridoxal-phosphate-dependent aminotransferase family. NifS/IscS subfamily.</text>
</comment>
<comment type="caution">
    <text evidence="6">The sequence shown here is derived from an EMBL/GenBank/DDBJ whole genome shotgun (WGS) entry which is preliminary data.</text>
</comment>
<dbReference type="InterPro" id="IPR000192">
    <property type="entry name" value="Aminotrans_V_dom"/>
</dbReference>